<dbReference type="RefSeq" id="WP_229751942.1">
    <property type="nucleotide sequence ID" value="NZ_BMHQ01000007.1"/>
</dbReference>
<name>A0A8J2VIH0_9BACL</name>
<comment type="caution">
    <text evidence="4">The sequence shown here is derived from an EMBL/GenBank/DDBJ whole genome shotgun (WGS) entry which is preliminary data.</text>
</comment>
<dbReference type="Proteomes" id="UP000625210">
    <property type="component" value="Unassembled WGS sequence"/>
</dbReference>
<sequence>MEFIIRIFGFIAAAFGGVVIYYWREYEFARYFGEYSDIIAFTMYPGGRTFPSSQLCSNCGYRHKEVKKLSLREWDCPSCRENHDRDVNTAKNILQEGLRVIAVGLTV</sequence>
<keyword evidence="2" id="KW-1133">Transmembrane helix</keyword>
<dbReference type="GO" id="GO:0003677">
    <property type="term" value="F:DNA binding"/>
    <property type="evidence" value="ECO:0007669"/>
    <property type="project" value="UniProtKB-KW"/>
</dbReference>
<protein>
    <recommendedName>
        <fullName evidence="3">Cas12f1-like TNB domain-containing protein</fullName>
    </recommendedName>
</protein>
<reference evidence="4" key="2">
    <citation type="submission" date="2020-09" db="EMBL/GenBank/DDBJ databases">
        <authorList>
            <person name="Sun Q."/>
            <person name="Zhou Y."/>
        </authorList>
    </citation>
    <scope>NUCLEOTIDE SEQUENCE</scope>
    <source>
        <strain evidence="4">CGMCC 1.15179</strain>
    </source>
</reference>
<keyword evidence="2" id="KW-0472">Membrane</keyword>
<gene>
    <name evidence="4" type="ORF">GCM10011571_22830</name>
</gene>
<evidence type="ECO:0000256" key="2">
    <source>
        <dbReference type="SAM" id="Phobius"/>
    </source>
</evidence>
<feature type="domain" description="Cas12f1-like TNB" evidence="3">
    <location>
        <begin position="50"/>
        <end position="93"/>
    </location>
</feature>
<feature type="transmembrane region" description="Helical" evidence="2">
    <location>
        <begin position="6"/>
        <end position="23"/>
    </location>
</feature>
<evidence type="ECO:0000313" key="4">
    <source>
        <dbReference type="EMBL" id="GGE20304.1"/>
    </source>
</evidence>
<keyword evidence="2" id="KW-0812">Transmembrane</keyword>
<organism evidence="4 5">
    <name type="scientific">Marinithermofilum abyssi</name>
    <dbReference type="NCBI Taxonomy" id="1571185"/>
    <lineage>
        <taxon>Bacteria</taxon>
        <taxon>Bacillati</taxon>
        <taxon>Bacillota</taxon>
        <taxon>Bacilli</taxon>
        <taxon>Bacillales</taxon>
        <taxon>Thermoactinomycetaceae</taxon>
        <taxon>Marinithermofilum</taxon>
    </lineage>
</organism>
<dbReference type="EMBL" id="BMHQ01000007">
    <property type="protein sequence ID" value="GGE20304.1"/>
    <property type="molecule type" value="Genomic_DNA"/>
</dbReference>
<keyword evidence="1" id="KW-0238">DNA-binding</keyword>
<dbReference type="AlphaFoldDB" id="A0A8J2VIH0"/>
<evidence type="ECO:0000313" key="5">
    <source>
        <dbReference type="Proteomes" id="UP000625210"/>
    </source>
</evidence>
<accession>A0A8J2VIH0</accession>
<evidence type="ECO:0000259" key="3">
    <source>
        <dbReference type="Pfam" id="PF07282"/>
    </source>
</evidence>
<evidence type="ECO:0000256" key="1">
    <source>
        <dbReference type="ARBA" id="ARBA00023125"/>
    </source>
</evidence>
<proteinExistence type="predicted"/>
<keyword evidence="5" id="KW-1185">Reference proteome</keyword>
<dbReference type="InterPro" id="IPR010095">
    <property type="entry name" value="Cas12f1-like_TNB"/>
</dbReference>
<reference evidence="4" key="1">
    <citation type="journal article" date="2014" name="Int. J. Syst. Evol. Microbiol.">
        <title>Complete genome sequence of Corynebacterium casei LMG S-19264T (=DSM 44701T), isolated from a smear-ripened cheese.</title>
        <authorList>
            <consortium name="US DOE Joint Genome Institute (JGI-PGF)"/>
            <person name="Walter F."/>
            <person name="Albersmeier A."/>
            <person name="Kalinowski J."/>
            <person name="Ruckert C."/>
        </authorList>
    </citation>
    <scope>NUCLEOTIDE SEQUENCE</scope>
    <source>
        <strain evidence="4">CGMCC 1.15179</strain>
    </source>
</reference>
<dbReference type="Pfam" id="PF07282">
    <property type="entry name" value="Cas12f1-like_TNB"/>
    <property type="match status" value="1"/>
</dbReference>